<evidence type="ECO:0000313" key="1">
    <source>
        <dbReference type="EMBL" id="MEQ2544323.1"/>
    </source>
</evidence>
<keyword evidence="2" id="KW-1185">Reference proteome</keyword>
<name>A0ABV1GW58_9BACT</name>
<dbReference type="RefSeq" id="WP_276716170.1">
    <property type="nucleotide sequence ID" value="NZ_JBBMFL010000004.1"/>
</dbReference>
<accession>A0ABV1GW58</accession>
<dbReference type="EMBL" id="JBBMFL010000004">
    <property type="protein sequence ID" value="MEQ2544323.1"/>
    <property type="molecule type" value="Genomic_DNA"/>
</dbReference>
<evidence type="ECO:0008006" key="3">
    <source>
        <dbReference type="Google" id="ProtNLM"/>
    </source>
</evidence>
<dbReference type="Proteomes" id="UP001460202">
    <property type="component" value="Unassembled WGS sequence"/>
</dbReference>
<comment type="caution">
    <text evidence="1">The sequence shown here is derived from an EMBL/GenBank/DDBJ whole genome shotgun (WGS) entry which is preliminary data.</text>
</comment>
<gene>
    <name evidence="1" type="ORF">WMO46_05095</name>
</gene>
<proteinExistence type="predicted"/>
<sequence>MKENTITLFGLGDKYLQNKLPFEFPIASSAKSFYVKDSENKKYVAPILKINETNVEKDDIPNVICISAAGATGKSELSKYLSAHYTAPIFNLSLHDAVGSNSLTGILFDSLGYDDAPIFIAQLRTGKSFLIIDAMDEGYLKTTANGYDSFLDNIASISKTSPNTCVVILGRTQAIDHTYLYLDEKGVKVSLLSIEAFTIGQAKEFIDKQLDIQGFEQQYIIVRDYIIETIEGFFKNQSDIKKSQYLSFIGYAPVLLSITLLLSQERNYKKLHEELLAKNDKNIDLIITIIELILNRDKEEKININLLPSLLNGRSNSFKDNVYNTIYNIDEQCYRIIAFILSKPINLNITGDNTFDSLYEEKICNWIKEHPFIENKKIQNAVFESYIIARLIQNDSYANLAYEYLNTVYKDAFMFFFIYDKLSKDRKLDRKILPFLYASIKSLDNSEHVTSLSIDETNIDKTSLYCDVSFQIDDKSYNYECKFPQSETLFIGDFLSDVAIDADDAKIQLNKSRCILIPPISITCNTLYSYPSEIIIENTTNINSDNTIVFDCEHLNIDYSHNGQYILLYRNRNTECLNIFTSQRPDYPFDAYWSHNKILSELTEEQLSLFKKLRKIIVLFKSHSKGRMAKFKDKINNRRVCGTGIGKTLLTELLNKHVLYLEGEFYFISPENMDIHLGLSYDQIKMGIINDKTKKFLVNLTHPTPLT</sequence>
<evidence type="ECO:0000313" key="2">
    <source>
        <dbReference type="Proteomes" id="UP001460202"/>
    </source>
</evidence>
<organism evidence="1 2">
    <name type="scientific">Alistipes intestinihominis</name>
    <dbReference type="NCBI Taxonomy" id="3133172"/>
    <lineage>
        <taxon>Bacteria</taxon>
        <taxon>Pseudomonadati</taxon>
        <taxon>Bacteroidota</taxon>
        <taxon>Bacteroidia</taxon>
        <taxon>Bacteroidales</taxon>
        <taxon>Rikenellaceae</taxon>
        <taxon>Alistipes</taxon>
    </lineage>
</organism>
<protein>
    <recommendedName>
        <fullName evidence="3">ATP-binding protein</fullName>
    </recommendedName>
</protein>
<reference evidence="1 2" key="1">
    <citation type="submission" date="2024-03" db="EMBL/GenBank/DDBJ databases">
        <title>Human intestinal bacterial collection.</title>
        <authorList>
            <person name="Pauvert C."/>
            <person name="Hitch T.C.A."/>
            <person name="Clavel T."/>
        </authorList>
    </citation>
    <scope>NUCLEOTIDE SEQUENCE [LARGE SCALE GENOMIC DNA]</scope>
    <source>
        <strain evidence="1 2">CLA-KB-H122</strain>
    </source>
</reference>